<dbReference type="PANTHER" id="PTHR21184:SF6">
    <property type="entry name" value="CONSERVED PLASMA MEMBRANE PROTEIN"/>
    <property type="match status" value="1"/>
</dbReference>
<evidence type="ECO:0000313" key="4">
    <source>
        <dbReference type="EMBL" id="EGD78974.1"/>
    </source>
</evidence>
<dbReference type="GeneID" id="16078525"/>
<gene>
    <name evidence="4" type="ORF">PTSG_01947</name>
</gene>
<evidence type="ECO:0000259" key="3">
    <source>
        <dbReference type="Pfam" id="PF10223"/>
    </source>
</evidence>
<reference evidence="4" key="1">
    <citation type="submission" date="2009-08" db="EMBL/GenBank/DDBJ databases">
        <title>Annotation of Salpingoeca rosetta.</title>
        <authorList>
            <consortium name="The Broad Institute Genome Sequencing Platform"/>
            <person name="Russ C."/>
            <person name="Cuomo C."/>
            <person name="Burger G."/>
            <person name="Gray M.W."/>
            <person name="Holland P.W.H."/>
            <person name="King N."/>
            <person name="Lang F.B.F."/>
            <person name="Roger A.J."/>
            <person name="Ruiz-Trillo I."/>
            <person name="Young S.K."/>
            <person name="Zeng Q."/>
            <person name="Gargeya S."/>
            <person name="Alvarado L."/>
            <person name="Berlin A."/>
            <person name="Chapman S.B."/>
            <person name="Chen Z."/>
            <person name="Freedman E."/>
            <person name="Gellesch M."/>
            <person name="Goldberg J."/>
            <person name="Griggs A."/>
            <person name="Gujja S."/>
            <person name="Heilman E."/>
            <person name="Heiman D."/>
            <person name="Howarth C."/>
            <person name="Mehta T."/>
            <person name="Neiman D."/>
            <person name="Pearson M."/>
            <person name="Roberts A."/>
            <person name="Saif S."/>
            <person name="Shea T."/>
            <person name="Shenoy N."/>
            <person name="Sisk P."/>
            <person name="Stolte C."/>
            <person name="Sykes S."/>
            <person name="White J."/>
            <person name="Yandava C."/>
            <person name="Haas B."/>
            <person name="Nusbaum C."/>
            <person name="Birren B."/>
        </authorList>
    </citation>
    <scope>NUCLEOTIDE SEQUENCE [LARGE SCALE GENOMIC DNA]</scope>
    <source>
        <strain evidence="4">ATCC 50818</strain>
    </source>
</reference>
<proteinExistence type="inferred from homology"/>
<dbReference type="OMA" id="GFTLWWA"/>
<dbReference type="InParanoid" id="F2TZF0"/>
<dbReference type="eggNOG" id="KOG3748">
    <property type="taxonomic scope" value="Eukaryota"/>
</dbReference>
<dbReference type="Pfam" id="PF10223">
    <property type="entry name" value="Menorin_N"/>
    <property type="match status" value="1"/>
</dbReference>
<dbReference type="PANTHER" id="PTHR21184">
    <property type="entry name" value="MENORIN (DENDRITIC BRANCHING PROTEIN)"/>
    <property type="match status" value="1"/>
</dbReference>
<dbReference type="GO" id="GO:0006629">
    <property type="term" value="P:lipid metabolic process"/>
    <property type="evidence" value="ECO:0007669"/>
    <property type="project" value="InterPro"/>
</dbReference>
<name>F2TZF0_SALR5</name>
<dbReference type="RefSeq" id="XP_004997930.1">
    <property type="nucleotide sequence ID" value="XM_004997873.1"/>
</dbReference>
<dbReference type="GO" id="GO:0005615">
    <property type="term" value="C:extracellular space"/>
    <property type="evidence" value="ECO:0007669"/>
    <property type="project" value="TreeGrafter"/>
</dbReference>
<comment type="similarity">
    <text evidence="1">Belongs to the menorin family.</text>
</comment>
<dbReference type="AlphaFoldDB" id="F2TZF0"/>
<dbReference type="KEGG" id="sre:PTSG_01947"/>
<dbReference type="GO" id="GO:0008081">
    <property type="term" value="F:phosphoric diester hydrolase activity"/>
    <property type="evidence" value="ECO:0007669"/>
    <property type="project" value="InterPro"/>
</dbReference>
<organism evidence="5">
    <name type="scientific">Salpingoeca rosetta (strain ATCC 50818 / BSB-021)</name>
    <dbReference type="NCBI Taxonomy" id="946362"/>
    <lineage>
        <taxon>Eukaryota</taxon>
        <taxon>Choanoflagellata</taxon>
        <taxon>Craspedida</taxon>
        <taxon>Salpingoecidae</taxon>
        <taxon>Salpingoeca</taxon>
    </lineage>
</organism>
<accession>F2TZF0</accession>
<dbReference type="STRING" id="946362.F2TZF0"/>
<dbReference type="EMBL" id="GL832957">
    <property type="protein sequence ID" value="EGD78974.1"/>
    <property type="molecule type" value="Genomic_DNA"/>
</dbReference>
<dbReference type="PROSITE" id="PS50007">
    <property type="entry name" value="PIPLC_X_DOMAIN"/>
    <property type="match status" value="1"/>
</dbReference>
<protein>
    <recommendedName>
        <fullName evidence="3">Menorin-like domain-containing protein</fullName>
    </recommendedName>
</protein>
<sequence>MGGDDDTRTGGAGGGGGGGRAALWAHAVNSKAQLEAALAQGIVCIEADVLLSEGNVPILAHPPERTSDITVEDLLQALVAHEPPQQSHQKIVKLDFKDPAVVQPSLNLLDKFTASLSTWEVWLNADILKGPGGAAPLFDADAFVSQCKHHGTLSLGWTTSMYTFNFAYTMVMATEMIELCQAHELPTPPTFAMSACCARESPHAIAALMRHVHNATITLWGLVDDPLQTWANSLAQRYCGHVYIDCLQAPFTRRAAYAVLRALGVLTSHDTANADGDDDGDRDGDRCGAYRGSRARHAS</sequence>
<dbReference type="InterPro" id="IPR017946">
    <property type="entry name" value="PLC-like_Pdiesterase_TIM-brl"/>
</dbReference>
<evidence type="ECO:0000256" key="1">
    <source>
        <dbReference type="ARBA" id="ARBA00044953"/>
    </source>
</evidence>
<keyword evidence="5" id="KW-1185">Reference proteome</keyword>
<dbReference type="OrthoDB" id="413402at2759"/>
<dbReference type="InterPro" id="IPR019356">
    <property type="entry name" value="Menorin_dom"/>
</dbReference>
<dbReference type="Gene3D" id="3.20.20.190">
    <property type="entry name" value="Phosphatidylinositol (PI) phosphodiesterase"/>
    <property type="match status" value="1"/>
</dbReference>
<dbReference type="FunCoup" id="F2TZF0">
    <property type="interactions" value="22"/>
</dbReference>
<feature type="region of interest" description="Disordered" evidence="2">
    <location>
        <begin position="271"/>
        <end position="299"/>
    </location>
</feature>
<evidence type="ECO:0000313" key="5">
    <source>
        <dbReference type="Proteomes" id="UP000007799"/>
    </source>
</evidence>
<evidence type="ECO:0000256" key="2">
    <source>
        <dbReference type="SAM" id="MobiDB-lite"/>
    </source>
</evidence>
<feature type="domain" description="Menorin-like" evidence="3">
    <location>
        <begin position="23"/>
        <end position="237"/>
    </location>
</feature>
<dbReference type="Proteomes" id="UP000007799">
    <property type="component" value="Unassembled WGS sequence"/>
</dbReference>
<dbReference type="SUPFAM" id="SSF51695">
    <property type="entry name" value="PLC-like phosphodiesterases"/>
    <property type="match status" value="1"/>
</dbReference>